<dbReference type="EMBL" id="JAMJPJ010000036">
    <property type="protein sequence ID" value="MCL7931350.1"/>
    <property type="molecule type" value="Genomic_DNA"/>
</dbReference>
<evidence type="ECO:0000313" key="1">
    <source>
        <dbReference type="EMBL" id="MCL7931350.1"/>
    </source>
</evidence>
<organism evidence="1 2">
    <name type="scientific">Halomonas llamarensis</name>
    <dbReference type="NCBI Taxonomy" id="2945104"/>
    <lineage>
        <taxon>Bacteria</taxon>
        <taxon>Pseudomonadati</taxon>
        <taxon>Pseudomonadota</taxon>
        <taxon>Gammaproteobacteria</taxon>
        <taxon>Oceanospirillales</taxon>
        <taxon>Halomonadaceae</taxon>
        <taxon>Halomonas</taxon>
    </lineage>
</organism>
<keyword evidence="2" id="KW-1185">Reference proteome</keyword>
<dbReference type="RefSeq" id="WP_250083726.1">
    <property type="nucleotide sequence ID" value="NZ_JAMJPJ010000036.1"/>
</dbReference>
<accession>A0ABT0SU42</accession>
<dbReference type="Proteomes" id="UP001165308">
    <property type="component" value="Unassembled WGS sequence"/>
</dbReference>
<evidence type="ECO:0008006" key="3">
    <source>
        <dbReference type="Google" id="ProtNLM"/>
    </source>
</evidence>
<sequence>MRNLVVACSLLVLVGCGEEETTDNIQKKLEAGEALTKKQQCIADTVVSSIIDPKNVMLYAATFDVLSRAYISQRAQIINYCRPMIQGSRHDDALEDFSEVCPEELKKLSNDQLTELDVRAQQLANMAKDLDGSPLDVALGRCADL</sequence>
<proteinExistence type="predicted"/>
<gene>
    <name evidence="1" type="ORF">M8006_15430</name>
</gene>
<name>A0ABT0SU42_9GAMM</name>
<protein>
    <recommendedName>
        <fullName evidence="3">Lipoprotein</fullName>
    </recommendedName>
</protein>
<comment type="caution">
    <text evidence="1">The sequence shown here is derived from an EMBL/GenBank/DDBJ whole genome shotgun (WGS) entry which is preliminary data.</text>
</comment>
<reference evidence="1" key="1">
    <citation type="submission" date="2022-05" db="EMBL/GenBank/DDBJ databases">
        <title>Halomonas geminus sp. nov. and Halomonas llamarensis sp. nov. isolated from high-altitude salars of the Atacama Desert.</title>
        <authorList>
            <person name="Hintersatz C."/>
            <person name="Rojas L.A."/>
            <person name="Wei T.-S."/>
            <person name="Kutschke S."/>
            <person name="Lehmann F."/>
            <person name="Jain R."/>
            <person name="Pollmann K."/>
        </authorList>
    </citation>
    <scope>NUCLEOTIDE SEQUENCE</scope>
    <source>
        <strain evidence="1">ATCHA</strain>
    </source>
</reference>
<evidence type="ECO:0000313" key="2">
    <source>
        <dbReference type="Proteomes" id="UP001165308"/>
    </source>
</evidence>
<dbReference type="PROSITE" id="PS51257">
    <property type="entry name" value="PROKAR_LIPOPROTEIN"/>
    <property type="match status" value="1"/>
</dbReference>